<reference evidence="2 3" key="1">
    <citation type="submission" date="2018-06" db="EMBL/GenBank/DDBJ databases">
        <title>Comparative genomics reveals the genomic features of Rhizophagus irregularis, R. cerebriforme, R. diaphanum and Gigaspora rosea, and their symbiotic lifestyle signature.</title>
        <authorList>
            <person name="Morin E."/>
            <person name="San Clemente H."/>
            <person name="Chen E.C.H."/>
            <person name="De La Providencia I."/>
            <person name="Hainaut M."/>
            <person name="Kuo A."/>
            <person name="Kohler A."/>
            <person name="Murat C."/>
            <person name="Tang N."/>
            <person name="Roy S."/>
            <person name="Loubradou J."/>
            <person name="Henrissat B."/>
            <person name="Grigoriev I.V."/>
            <person name="Corradi N."/>
            <person name="Roux C."/>
            <person name="Martin F.M."/>
        </authorList>
    </citation>
    <scope>NUCLEOTIDE SEQUENCE [LARGE SCALE GENOMIC DNA]</scope>
    <source>
        <strain evidence="2 3">DAOM 194757</strain>
    </source>
</reference>
<feature type="region of interest" description="Disordered" evidence="1">
    <location>
        <begin position="1"/>
        <end position="20"/>
    </location>
</feature>
<name>A0A397W1E5_9GLOM</name>
<dbReference type="AlphaFoldDB" id="A0A397W1E5"/>
<keyword evidence="3" id="KW-1185">Reference proteome</keyword>
<evidence type="ECO:0000313" key="3">
    <source>
        <dbReference type="Proteomes" id="UP000266673"/>
    </source>
</evidence>
<evidence type="ECO:0000256" key="1">
    <source>
        <dbReference type="SAM" id="MobiDB-lite"/>
    </source>
</evidence>
<gene>
    <name evidence="2" type="ORF">C2G38_2166604</name>
</gene>
<dbReference type="Proteomes" id="UP000266673">
    <property type="component" value="Unassembled WGS sequence"/>
</dbReference>
<organism evidence="2 3">
    <name type="scientific">Gigaspora rosea</name>
    <dbReference type="NCBI Taxonomy" id="44941"/>
    <lineage>
        <taxon>Eukaryota</taxon>
        <taxon>Fungi</taxon>
        <taxon>Fungi incertae sedis</taxon>
        <taxon>Mucoromycota</taxon>
        <taxon>Glomeromycotina</taxon>
        <taxon>Glomeromycetes</taxon>
        <taxon>Diversisporales</taxon>
        <taxon>Gigasporaceae</taxon>
        <taxon>Gigaspora</taxon>
    </lineage>
</organism>
<accession>A0A397W1E5</accession>
<comment type="caution">
    <text evidence="2">The sequence shown here is derived from an EMBL/GenBank/DDBJ whole genome shotgun (WGS) entry which is preliminary data.</text>
</comment>
<proteinExistence type="predicted"/>
<dbReference type="OrthoDB" id="2489615at2759"/>
<dbReference type="EMBL" id="QKWP01000185">
    <property type="protein sequence ID" value="RIB25156.1"/>
    <property type="molecule type" value="Genomic_DNA"/>
</dbReference>
<protein>
    <submittedName>
        <fullName evidence="2">Uncharacterized protein</fullName>
    </submittedName>
</protein>
<evidence type="ECO:0000313" key="2">
    <source>
        <dbReference type="EMBL" id="RIB25156.1"/>
    </source>
</evidence>
<sequence>MSQIETRDKSRKRKDHEKDVSWCKDSQFRKSRNDRSKQSIAKLFENSGVPSFIIEIDQEFEATLEHHSS</sequence>